<dbReference type="EMBL" id="LWDL01000018">
    <property type="protein sequence ID" value="OQW51673.1"/>
    <property type="molecule type" value="Genomic_DNA"/>
</dbReference>
<feature type="domain" description="N-(5'phosphoribosyl) anthranilate isomerase (PRAI)" evidence="10">
    <location>
        <begin position="5"/>
        <end position="209"/>
    </location>
</feature>
<dbReference type="AlphaFoldDB" id="A0A1W9HW90"/>
<evidence type="ECO:0000256" key="7">
    <source>
        <dbReference type="ARBA" id="ARBA00023141"/>
    </source>
</evidence>
<evidence type="ECO:0000256" key="8">
    <source>
        <dbReference type="ARBA" id="ARBA00023235"/>
    </source>
</evidence>
<evidence type="ECO:0000256" key="9">
    <source>
        <dbReference type="HAMAP-Rule" id="MF_00135"/>
    </source>
</evidence>
<comment type="caution">
    <text evidence="11">The sequence shown here is derived from an EMBL/GenBank/DDBJ whole genome shotgun (WGS) entry which is preliminary data.</text>
</comment>
<name>A0A1W9HW90_9HYPH</name>
<evidence type="ECO:0000256" key="3">
    <source>
        <dbReference type="ARBA" id="ARBA00012572"/>
    </source>
</evidence>
<proteinExistence type="inferred from homology"/>
<comment type="catalytic activity">
    <reaction evidence="1 9">
        <text>N-(5-phospho-beta-D-ribosyl)anthranilate = 1-(2-carboxyphenylamino)-1-deoxy-D-ribulose 5-phosphate</text>
        <dbReference type="Rhea" id="RHEA:21540"/>
        <dbReference type="ChEBI" id="CHEBI:18277"/>
        <dbReference type="ChEBI" id="CHEBI:58613"/>
        <dbReference type="EC" id="5.3.1.24"/>
    </reaction>
</comment>
<dbReference type="Pfam" id="PF00697">
    <property type="entry name" value="PRAI"/>
    <property type="match status" value="1"/>
</dbReference>
<keyword evidence="6 9" id="KW-0822">Tryptophan biosynthesis</keyword>
<comment type="similarity">
    <text evidence="9">Belongs to the TrpF family.</text>
</comment>
<evidence type="ECO:0000256" key="4">
    <source>
        <dbReference type="ARBA" id="ARBA00022272"/>
    </source>
</evidence>
<evidence type="ECO:0000313" key="12">
    <source>
        <dbReference type="Proteomes" id="UP000192872"/>
    </source>
</evidence>
<dbReference type="GO" id="GO:0000162">
    <property type="term" value="P:L-tryptophan biosynthetic process"/>
    <property type="evidence" value="ECO:0007669"/>
    <property type="project" value="UniProtKB-UniRule"/>
</dbReference>
<keyword evidence="7 9" id="KW-0057">Aromatic amino acid biosynthesis</keyword>
<evidence type="ECO:0000256" key="6">
    <source>
        <dbReference type="ARBA" id="ARBA00022822"/>
    </source>
</evidence>
<dbReference type="NCBIfam" id="NF002295">
    <property type="entry name" value="PRK01222.1-1"/>
    <property type="match status" value="1"/>
</dbReference>
<evidence type="ECO:0000256" key="1">
    <source>
        <dbReference type="ARBA" id="ARBA00001164"/>
    </source>
</evidence>
<evidence type="ECO:0000256" key="2">
    <source>
        <dbReference type="ARBA" id="ARBA00004664"/>
    </source>
</evidence>
<dbReference type="InterPro" id="IPR044643">
    <property type="entry name" value="TrpF_fam"/>
</dbReference>
<dbReference type="InterPro" id="IPR011060">
    <property type="entry name" value="RibuloseP-bd_barrel"/>
</dbReference>
<keyword evidence="8 9" id="KW-0413">Isomerase</keyword>
<organism evidence="11 12">
    <name type="scientific">Candidatus Raskinella chloraquaticus</name>
    <dbReference type="NCBI Taxonomy" id="1951219"/>
    <lineage>
        <taxon>Bacteria</taxon>
        <taxon>Pseudomonadati</taxon>
        <taxon>Pseudomonadota</taxon>
        <taxon>Alphaproteobacteria</taxon>
        <taxon>Hyphomicrobiales</taxon>
        <taxon>Phreatobacteraceae</taxon>
        <taxon>Candidatus Raskinella</taxon>
    </lineage>
</organism>
<protein>
    <recommendedName>
        <fullName evidence="4 9">N-(5'-phosphoribosyl)anthranilate isomerase</fullName>
        <shortName evidence="9">PRAI</shortName>
        <ecNumber evidence="3 9">5.3.1.24</ecNumber>
    </recommendedName>
</protein>
<evidence type="ECO:0000313" key="11">
    <source>
        <dbReference type="EMBL" id="OQW51673.1"/>
    </source>
</evidence>
<dbReference type="UniPathway" id="UPA00035">
    <property type="reaction ID" value="UER00042"/>
</dbReference>
<dbReference type="EC" id="5.3.1.24" evidence="3 9"/>
<dbReference type="InterPro" id="IPR013785">
    <property type="entry name" value="Aldolase_TIM"/>
</dbReference>
<comment type="pathway">
    <text evidence="2 9">Amino-acid biosynthesis; L-tryptophan biosynthesis; L-tryptophan from chorismate: step 3/5.</text>
</comment>
<evidence type="ECO:0000256" key="5">
    <source>
        <dbReference type="ARBA" id="ARBA00022605"/>
    </source>
</evidence>
<dbReference type="SUPFAM" id="SSF51366">
    <property type="entry name" value="Ribulose-phoshate binding barrel"/>
    <property type="match status" value="1"/>
</dbReference>
<evidence type="ECO:0000259" key="10">
    <source>
        <dbReference type="Pfam" id="PF00697"/>
    </source>
</evidence>
<dbReference type="Proteomes" id="UP000192872">
    <property type="component" value="Unassembled WGS sequence"/>
</dbReference>
<dbReference type="RefSeq" id="WP_376802006.1">
    <property type="nucleotide sequence ID" value="NZ_DBNB01000034.1"/>
</dbReference>
<dbReference type="InterPro" id="IPR001240">
    <property type="entry name" value="PRAI_dom"/>
</dbReference>
<reference evidence="11 12" key="1">
    <citation type="journal article" date="2017" name="Water Res.">
        <title>Comammox in drinking water systems.</title>
        <authorList>
            <person name="Wang Y."/>
            <person name="Ma L."/>
            <person name="Mao Y."/>
            <person name="Jiang X."/>
            <person name="Xia Y."/>
            <person name="Yu K."/>
            <person name="Li B."/>
            <person name="Zhang T."/>
        </authorList>
    </citation>
    <scope>NUCLEOTIDE SEQUENCE [LARGE SCALE GENOMIC DNA]</scope>
    <source>
        <strain evidence="11">SG_bin8</strain>
    </source>
</reference>
<sequence length="220" mass="22718">MAIEIKICGLSTPATLEAALAAGADMVGLNFFAASPRYVTLAEAAALAAIARGRTTIVALVVDADDDVLAALTAAVAPDTLQLHGKETLQRVADIRARFGLPVMKAIGVSDAADIALARRYVGIADHLLLDAKPPRKADALPGGNGLAFDWQLVSDLDPPLPFMLSGGLDAENVGAAMRLVRPAGVDVSSGVESAPGRKDETKIRAFIAAARAADTEGRR</sequence>
<dbReference type="PANTHER" id="PTHR42894:SF1">
    <property type="entry name" value="N-(5'-PHOSPHORIBOSYL)ANTHRANILATE ISOMERASE"/>
    <property type="match status" value="1"/>
</dbReference>
<keyword evidence="5 9" id="KW-0028">Amino-acid biosynthesis</keyword>
<accession>A0A1W9HW90</accession>
<dbReference type="PANTHER" id="PTHR42894">
    <property type="entry name" value="N-(5'-PHOSPHORIBOSYL)ANTHRANILATE ISOMERASE"/>
    <property type="match status" value="1"/>
</dbReference>
<dbReference type="CDD" id="cd00405">
    <property type="entry name" value="PRAI"/>
    <property type="match status" value="1"/>
</dbReference>
<gene>
    <name evidence="9" type="primary">trpF</name>
    <name evidence="11" type="ORF">A4S15_10650</name>
</gene>
<dbReference type="GO" id="GO:0004640">
    <property type="term" value="F:phosphoribosylanthranilate isomerase activity"/>
    <property type="evidence" value="ECO:0007669"/>
    <property type="project" value="UniProtKB-UniRule"/>
</dbReference>
<dbReference type="Gene3D" id="3.20.20.70">
    <property type="entry name" value="Aldolase class I"/>
    <property type="match status" value="1"/>
</dbReference>
<dbReference type="STRING" id="1827387.A4S15_10650"/>
<dbReference type="HAMAP" id="MF_00135">
    <property type="entry name" value="PRAI"/>
    <property type="match status" value="1"/>
</dbReference>